<reference evidence="2" key="1">
    <citation type="submission" date="2020-06" db="EMBL/GenBank/DDBJ databases">
        <authorList>
            <consortium name="Plant Systems Biology data submission"/>
        </authorList>
    </citation>
    <scope>NUCLEOTIDE SEQUENCE</scope>
    <source>
        <strain evidence="2">D6</strain>
    </source>
</reference>
<comment type="caution">
    <text evidence="2">The sequence shown here is derived from an EMBL/GenBank/DDBJ whole genome shotgun (WGS) entry which is preliminary data.</text>
</comment>
<evidence type="ECO:0000313" key="2">
    <source>
        <dbReference type="EMBL" id="CAB9528294.1"/>
    </source>
</evidence>
<dbReference type="AlphaFoldDB" id="A0A9N8EYI4"/>
<dbReference type="Proteomes" id="UP001153069">
    <property type="component" value="Unassembled WGS sequence"/>
</dbReference>
<gene>
    <name evidence="2" type="ORF">SEMRO_2192_G318420.1</name>
</gene>
<feature type="region of interest" description="Disordered" evidence="1">
    <location>
        <begin position="1"/>
        <end position="44"/>
    </location>
</feature>
<name>A0A9N8EYI4_9STRA</name>
<protein>
    <submittedName>
        <fullName evidence="2">Uncharacterized protein</fullName>
    </submittedName>
</protein>
<proteinExistence type="predicted"/>
<feature type="compositionally biased region" description="Low complexity" evidence="1">
    <location>
        <begin position="18"/>
        <end position="43"/>
    </location>
</feature>
<organism evidence="2 3">
    <name type="scientific">Seminavis robusta</name>
    <dbReference type="NCBI Taxonomy" id="568900"/>
    <lineage>
        <taxon>Eukaryota</taxon>
        <taxon>Sar</taxon>
        <taxon>Stramenopiles</taxon>
        <taxon>Ochrophyta</taxon>
        <taxon>Bacillariophyta</taxon>
        <taxon>Bacillariophyceae</taxon>
        <taxon>Bacillariophycidae</taxon>
        <taxon>Naviculales</taxon>
        <taxon>Naviculaceae</taxon>
        <taxon>Seminavis</taxon>
    </lineage>
</organism>
<evidence type="ECO:0000256" key="1">
    <source>
        <dbReference type="SAM" id="MobiDB-lite"/>
    </source>
</evidence>
<accession>A0A9N8EYI4</accession>
<sequence length="156" mass="17951">MMNLFQSADNTSDRSMGSSASSLSSSASTSSTSASSSSSSSSSRRVGFENETWIYEVRHLETYTEREKKSMWYSERELCKLRKKIRKFVELEKDLDESVDSWRGLEFFANKKNKKRFSREEAALLSDMRAAQDCAEAYMIYLETMDAEFVNSCFHN</sequence>
<keyword evidence="3" id="KW-1185">Reference proteome</keyword>
<dbReference type="EMBL" id="CAICTM010002190">
    <property type="protein sequence ID" value="CAB9528294.1"/>
    <property type="molecule type" value="Genomic_DNA"/>
</dbReference>
<evidence type="ECO:0000313" key="3">
    <source>
        <dbReference type="Proteomes" id="UP001153069"/>
    </source>
</evidence>
<feature type="compositionally biased region" description="Polar residues" evidence="1">
    <location>
        <begin position="1"/>
        <end position="17"/>
    </location>
</feature>